<feature type="compositionally biased region" description="Low complexity" evidence="19">
    <location>
        <begin position="1007"/>
        <end position="1027"/>
    </location>
</feature>
<dbReference type="GO" id="GO:0004783">
    <property type="term" value="F:sulfite reductase (NADPH) activity"/>
    <property type="evidence" value="ECO:0007669"/>
    <property type="project" value="UniProtKB-EC"/>
</dbReference>
<evidence type="ECO:0000256" key="4">
    <source>
        <dbReference type="ARBA" id="ARBA00001974"/>
    </source>
</evidence>
<comment type="catalytic activity">
    <reaction evidence="18">
        <text>hydrogen sulfide + 3 NADP(+) + 3 H2O = sulfite + 3 NADPH + 4 H(+)</text>
        <dbReference type="Rhea" id="RHEA:13801"/>
        <dbReference type="ChEBI" id="CHEBI:15377"/>
        <dbReference type="ChEBI" id="CHEBI:15378"/>
        <dbReference type="ChEBI" id="CHEBI:17359"/>
        <dbReference type="ChEBI" id="CHEBI:29919"/>
        <dbReference type="ChEBI" id="CHEBI:57783"/>
        <dbReference type="ChEBI" id="CHEBI:58349"/>
        <dbReference type="EC" id="1.8.1.2"/>
    </reaction>
</comment>
<evidence type="ECO:0000256" key="10">
    <source>
        <dbReference type="ARBA" id="ARBA00022643"/>
    </source>
</evidence>
<keyword evidence="7" id="KW-0004">4Fe-4S</keyword>
<dbReference type="InterPro" id="IPR006963">
    <property type="entry name" value="Mopterin_OxRdtase_4Fe-4S_dom"/>
</dbReference>
<evidence type="ECO:0000256" key="6">
    <source>
        <dbReference type="ARBA" id="ARBA00012604"/>
    </source>
</evidence>
<dbReference type="Gene3D" id="2.40.40.20">
    <property type="match status" value="1"/>
</dbReference>
<dbReference type="Pfam" id="PF04879">
    <property type="entry name" value="Molybdop_Fe4S4"/>
    <property type="match status" value="1"/>
</dbReference>
<evidence type="ECO:0000256" key="8">
    <source>
        <dbReference type="ARBA" id="ARBA00022505"/>
    </source>
</evidence>
<dbReference type="Gene3D" id="1.20.990.10">
    <property type="entry name" value="NADPH-cytochrome p450 Reductase, Chain A, domain 3"/>
    <property type="match status" value="1"/>
</dbReference>
<protein>
    <recommendedName>
        <fullName evidence="6">assimilatory sulfite reductase (NADPH)</fullName>
        <ecNumber evidence="6">1.8.1.2</ecNumber>
    </recommendedName>
</protein>
<dbReference type="FunFam" id="3.40.50.80:FF:000001">
    <property type="entry name" value="NADPH--cytochrome P450 reductase 1"/>
    <property type="match status" value="1"/>
</dbReference>
<feature type="region of interest" description="Disordered" evidence="19">
    <location>
        <begin position="827"/>
        <end position="858"/>
    </location>
</feature>
<comment type="cofactor">
    <cofactor evidence="2">
        <name>Mo-bis(molybdopterin guanine dinucleotide)</name>
        <dbReference type="ChEBI" id="CHEBI:60539"/>
    </cofactor>
</comment>
<dbReference type="PRINTS" id="PR00371">
    <property type="entry name" value="FPNCR"/>
</dbReference>
<dbReference type="GO" id="GO:0042128">
    <property type="term" value="P:nitrate assimilation"/>
    <property type="evidence" value="ECO:0007669"/>
    <property type="project" value="UniProtKB-KW"/>
</dbReference>
<organism evidence="23 24">
    <name type="scientific">Mycobacterium terramassiliense</name>
    <dbReference type="NCBI Taxonomy" id="1841859"/>
    <lineage>
        <taxon>Bacteria</taxon>
        <taxon>Bacillati</taxon>
        <taxon>Actinomycetota</taxon>
        <taxon>Actinomycetes</taxon>
        <taxon>Mycobacteriales</taxon>
        <taxon>Mycobacteriaceae</taxon>
        <taxon>Mycobacterium</taxon>
    </lineage>
</organism>
<dbReference type="InterPro" id="IPR001094">
    <property type="entry name" value="Flavdoxin-like"/>
</dbReference>
<dbReference type="InterPro" id="IPR006656">
    <property type="entry name" value="Mopterin_OxRdtase"/>
</dbReference>
<comment type="similarity">
    <text evidence="5">Belongs to the prokaryotic molybdopterin-containing oxidoreductase family. NasA/NapA/NarB subfamily.</text>
</comment>
<dbReference type="CDD" id="cd02791">
    <property type="entry name" value="MopB_CT_Nitrate-R-NapA-like"/>
    <property type="match status" value="1"/>
</dbReference>
<dbReference type="PANTHER" id="PTHR43105:SF9">
    <property type="entry name" value="NADPH-FE(3+) OXIDOREDUCTASE SUBUNIT ALPHA"/>
    <property type="match status" value="1"/>
</dbReference>
<keyword evidence="8" id="KW-0500">Molybdenum</keyword>
<reference evidence="23 24" key="1">
    <citation type="submission" date="2017-01" db="EMBL/GenBank/DDBJ databases">
        <authorList>
            <consortium name="Urmite Genomes"/>
        </authorList>
    </citation>
    <scope>NUCLEOTIDE SEQUENCE [LARGE SCALE GENOMIC DNA]</scope>
    <source>
        <strain evidence="23 24">AB308</strain>
    </source>
</reference>
<dbReference type="InterPro" id="IPR017938">
    <property type="entry name" value="Riboflavin_synthase-like_b-brl"/>
</dbReference>
<dbReference type="Proteomes" id="UP000241595">
    <property type="component" value="Unassembled WGS sequence"/>
</dbReference>
<dbReference type="Gene3D" id="2.20.25.90">
    <property type="entry name" value="ADC-like domains"/>
    <property type="match status" value="1"/>
</dbReference>
<dbReference type="PROSITE" id="PS51384">
    <property type="entry name" value="FAD_FR"/>
    <property type="match status" value="1"/>
</dbReference>
<evidence type="ECO:0000256" key="11">
    <source>
        <dbReference type="ARBA" id="ARBA00022723"/>
    </source>
</evidence>
<dbReference type="GO" id="GO:0043546">
    <property type="term" value="F:molybdopterin cofactor binding"/>
    <property type="evidence" value="ECO:0007669"/>
    <property type="project" value="InterPro"/>
</dbReference>
<dbReference type="Gene3D" id="2.40.30.10">
    <property type="entry name" value="Translation factors"/>
    <property type="match status" value="1"/>
</dbReference>
<dbReference type="Gene3D" id="3.40.50.80">
    <property type="entry name" value="Nucleotide-binding domain of ferredoxin-NADP reductase (FNR) module"/>
    <property type="match status" value="1"/>
</dbReference>
<keyword evidence="16" id="KW-0411">Iron-sulfur</keyword>
<feature type="region of interest" description="Disordered" evidence="19">
    <location>
        <begin position="1007"/>
        <end position="1032"/>
    </location>
</feature>
<dbReference type="EMBL" id="FTRV01000016">
    <property type="protein sequence ID" value="SPM31783.1"/>
    <property type="molecule type" value="Genomic_DNA"/>
</dbReference>
<dbReference type="GO" id="GO:0051539">
    <property type="term" value="F:4 iron, 4 sulfur cluster binding"/>
    <property type="evidence" value="ECO:0007669"/>
    <property type="project" value="UniProtKB-KW"/>
</dbReference>
<comment type="cofactor">
    <cofactor evidence="1">
        <name>FMN</name>
        <dbReference type="ChEBI" id="CHEBI:58210"/>
    </cofactor>
</comment>
<dbReference type="GO" id="GO:0046872">
    <property type="term" value="F:metal ion binding"/>
    <property type="evidence" value="ECO:0007669"/>
    <property type="project" value="UniProtKB-KW"/>
</dbReference>
<dbReference type="InterPro" id="IPR009010">
    <property type="entry name" value="Asp_de-COase-like_dom_sf"/>
</dbReference>
<evidence type="ECO:0000256" key="5">
    <source>
        <dbReference type="ARBA" id="ARBA00008747"/>
    </source>
</evidence>
<dbReference type="PANTHER" id="PTHR43105">
    <property type="entry name" value="RESPIRATORY NITRATE REDUCTASE"/>
    <property type="match status" value="1"/>
</dbReference>
<evidence type="ECO:0000256" key="16">
    <source>
        <dbReference type="ARBA" id="ARBA00023014"/>
    </source>
</evidence>
<evidence type="ECO:0000256" key="14">
    <source>
        <dbReference type="ARBA" id="ARBA00023002"/>
    </source>
</evidence>
<dbReference type="InterPro" id="IPR039261">
    <property type="entry name" value="FNR_nucleotide-bd"/>
</dbReference>
<evidence type="ECO:0000256" key="18">
    <source>
        <dbReference type="ARBA" id="ARBA00052219"/>
    </source>
</evidence>
<dbReference type="SUPFAM" id="SSF53706">
    <property type="entry name" value="Formate dehydrogenase/DMSO reductase, domains 1-3"/>
    <property type="match status" value="1"/>
</dbReference>
<evidence type="ECO:0000256" key="12">
    <source>
        <dbReference type="ARBA" id="ARBA00022827"/>
    </source>
</evidence>
<evidence type="ECO:0000256" key="9">
    <source>
        <dbReference type="ARBA" id="ARBA00022630"/>
    </source>
</evidence>
<dbReference type="InterPro" id="IPR001709">
    <property type="entry name" value="Flavoprot_Pyr_Nucl_cyt_Rdtase"/>
</dbReference>
<dbReference type="Pfam" id="PF00384">
    <property type="entry name" value="Molybdopterin"/>
    <property type="match status" value="1"/>
</dbReference>
<comment type="cofactor">
    <cofactor evidence="4">
        <name>FAD</name>
        <dbReference type="ChEBI" id="CHEBI:57692"/>
    </cofactor>
</comment>
<sequence>VATEPRGASTDAVNSMCAYCGVGCGMVLQVTTDPESGRRHVAKSIGSTSHPANFGRLCTKGATTADLLAAPGRLDVAHARADRGESLEPLDIDDAITRSAKWLRAIIDQHGPDAFAMYVSGQMSLEAQYLANKLTKGFIRTNQIESNSRLCMASAGSGYKLSLGADGPPGSYQDFDRADVFLVIGSNMADCHPILFLRMMDRVKAGAKLIVVDPRRTATAEKADLFLQIAPGSDLALLNGLLHLIVENGQTEPDFIAEFTEGWEEMPSFLAQYAPDAVSEITGLAIEDIRTAARWIGNAENFLSCWTMGLNQSTHGTWNTNAICNLHLATGTICKPGSGPFSLTGQPNAMGGREMGYMGPGLPGQRSVLSAADRQFVEEVWSIPRGSLRTEVGTGTIDMFSRMADGHIKACWIVCTNPVASVANRKTVLAGLERADLVITQDAFLETETNEYADIVLPATLWTESEGVMINSERNLTLFQPAVEAAGQALPDWQIIARIACEMGFSDSFTYASAEEVFEEIKRFWNPATGYDLRGTSYDRLRRTPLQWPCPPEGTADRNPIRYLNDGISQTRLVREDGGAPRLAFPTPSGRAVFFARPHLPPEEMPDDDYPFLLNTGRLPHQWHTMTKTGKVAKLNKLNPAPFVEIHPDDAARLQISGSDRVEVSSLRGRAVLPAVVTDRVRPGNCFAPFHWNDAFGEYLAINAVTNDAVDPLSHQPEFKACAVALTKVAAAPDVAPEPAAAADTREAGQENSVSPVDALAALFGVADEPAPEFDERGRSYLAGMLAGLRSEAGRRAGGVPTLPVSAPFDTRTRLWVDGVLAGMFARSEGPGSTPEFPNPSPGGTPTGPGPQADSAPKRGPVVVLWASQTGNAEELAADAAAQLGEAGVPVALHGMDDFPAAQLPTTRELLLITSTTGDGDPPDNGAALWRALTSDSAPRFTDTRYAVLALGDSNYDDYCGHGRKLDERLAELGATRIVERVDCEPDYEDAAATWLSRVIQALARTPARAGRDGGATAAASTPTRPANGSQAVGYTKKHPLITDMARNIKLGQPQSAKDVRQLVFRVPEGSISYEAGDALGVWPRNSDRLVDEWLSVTGLDGQTPVEVGEHGLMSLRSALTERIEIAHISRDLVRFVQERTGDAKLAELLKPENRADLSNWAWGRQSIDLLAQLPVYASAHEWLRVLKRLQPRLYSISSSPKECPAEVHLTVSPVRYNFQGVPRRGVCSTYLADRSPGDRVAVFLQQSSNFRPPSDPDTPMIMIGPGTGIAPFRGFLQERRALGHTGPNWLFFGEQHAATDFYYRDEIEQMRAEGLLTELDLAFSRDQREKVYVQHLMRNRGAQLWRWLQDGAQLYVCGNADPMAKDVDRALCDIAAAHGNLEPDAARAYVQSLGADKRYHRDVY</sequence>
<dbReference type="PROSITE" id="PS50902">
    <property type="entry name" value="FLAVODOXIN_LIKE"/>
    <property type="match status" value="1"/>
</dbReference>
<gene>
    <name evidence="23" type="ORF">MTAB308_5307</name>
</gene>
<comment type="cofactor">
    <cofactor evidence="3">
        <name>[4Fe-4S] cluster</name>
        <dbReference type="ChEBI" id="CHEBI:49883"/>
    </cofactor>
</comment>
<dbReference type="SUPFAM" id="SSF52218">
    <property type="entry name" value="Flavoproteins"/>
    <property type="match status" value="1"/>
</dbReference>
<evidence type="ECO:0000313" key="24">
    <source>
        <dbReference type="Proteomes" id="UP000241595"/>
    </source>
</evidence>
<name>A0A2U3NK43_9MYCO</name>
<evidence type="ECO:0000259" key="21">
    <source>
        <dbReference type="PROSITE" id="PS51384"/>
    </source>
</evidence>
<dbReference type="InterPro" id="IPR041957">
    <property type="entry name" value="CT_Nitrate-R-NapA-like"/>
</dbReference>
<evidence type="ECO:0000256" key="17">
    <source>
        <dbReference type="ARBA" id="ARBA00023063"/>
    </source>
</evidence>
<dbReference type="STRING" id="1841859.GCA_900157385_05310"/>
<feature type="non-terminal residue" evidence="23">
    <location>
        <position position="1"/>
    </location>
</feature>
<evidence type="ECO:0000256" key="13">
    <source>
        <dbReference type="ARBA" id="ARBA00022857"/>
    </source>
</evidence>
<dbReference type="InterPro" id="IPR050123">
    <property type="entry name" value="Prok_molybdopt-oxidoreductase"/>
</dbReference>
<dbReference type="Pfam" id="PF01568">
    <property type="entry name" value="Molydop_binding"/>
    <property type="match status" value="1"/>
</dbReference>
<evidence type="ECO:0000256" key="19">
    <source>
        <dbReference type="SAM" id="MobiDB-lite"/>
    </source>
</evidence>
<dbReference type="GO" id="GO:0016020">
    <property type="term" value="C:membrane"/>
    <property type="evidence" value="ECO:0007669"/>
    <property type="project" value="TreeGrafter"/>
</dbReference>
<keyword evidence="15" id="KW-0408">Iron</keyword>
<dbReference type="PRINTS" id="PR00369">
    <property type="entry name" value="FLAVODOXIN"/>
</dbReference>
<evidence type="ECO:0000313" key="23">
    <source>
        <dbReference type="EMBL" id="SPM31783.1"/>
    </source>
</evidence>
<dbReference type="InterPro" id="IPR017927">
    <property type="entry name" value="FAD-bd_FR_type"/>
</dbReference>
<keyword evidence="17" id="KW-0534">Nitrate assimilation</keyword>
<evidence type="ECO:0000256" key="2">
    <source>
        <dbReference type="ARBA" id="ARBA00001942"/>
    </source>
</evidence>
<accession>A0A2U3NK43</accession>
<dbReference type="SUPFAM" id="SSF50692">
    <property type="entry name" value="ADC-like"/>
    <property type="match status" value="1"/>
</dbReference>
<keyword evidence="13" id="KW-0521">NADP</keyword>
<dbReference type="GO" id="GO:0010181">
    <property type="term" value="F:FMN binding"/>
    <property type="evidence" value="ECO:0007669"/>
    <property type="project" value="InterPro"/>
</dbReference>
<dbReference type="SUPFAM" id="SSF52343">
    <property type="entry name" value="Ferredoxin reductase-like, C-terminal NADP-linked domain"/>
    <property type="match status" value="1"/>
</dbReference>
<dbReference type="CDD" id="cd02754">
    <property type="entry name" value="MopB_Nitrate-R-NapA-like"/>
    <property type="match status" value="1"/>
</dbReference>
<dbReference type="InterPro" id="IPR006657">
    <property type="entry name" value="MoPterin_dinucl-bd_dom"/>
</dbReference>
<feature type="domain" description="4Fe-4S Mo/W bis-MGD-type" evidence="22">
    <location>
        <begin position="10"/>
        <end position="72"/>
    </location>
</feature>
<evidence type="ECO:0000259" key="20">
    <source>
        <dbReference type="PROSITE" id="PS50902"/>
    </source>
</evidence>
<dbReference type="Pfam" id="PF00175">
    <property type="entry name" value="NAD_binding_1"/>
    <property type="match status" value="1"/>
</dbReference>
<dbReference type="EC" id="1.8.1.2" evidence="6"/>
<dbReference type="InterPro" id="IPR029039">
    <property type="entry name" value="Flavoprotein-like_sf"/>
</dbReference>
<dbReference type="CDD" id="cd06199">
    <property type="entry name" value="SiR"/>
    <property type="match status" value="1"/>
</dbReference>
<keyword evidence="10" id="KW-0288">FMN</keyword>
<dbReference type="Gene3D" id="3.40.50.360">
    <property type="match status" value="1"/>
</dbReference>
<dbReference type="InterPro" id="IPR008254">
    <property type="entry name" value="Flavodoxin/NO_synth"/>
</dbReference>
<dbReference type="Gene3D" id="3.40.50.740">
    <property type="match status" value="1"/>
</dbReference>
<dbReference type="InterPro" id="IPR003097">
    <property type="entry name" value="CysJ-like_FAD-binding"/>
</dbReference>
<dbReference type="Pfam" id="PF00258">
    <property type="entry name" value="Flavodoxin_1"/>
    <property type="match status" value="1"/>
</dbReference>
<dbReference type="FunFam" id="2.40.40.20:FF:000005">
    <property type="entry name" value="Periplasmic nitrate reductase"/>
    <property type="match status" value="1"/>
</dbReference>
<dbReference type="InterPro" id="IPR027467">
    <property type="entry name" value="MopterinOxRdtase_cofactor_BS"/>
</dbReference>
<dbReference type="Gene3D" id="3.40.228.10">
    <property type="entry name" value="Dimethylsulfoxide Reductase, domain 2"/>
    <property type="match status" value="1"/>
</dbReference>
<proteinExistence type="inferred from homology"/>
<evidence type="ECO:0000256" key="15">
    <source>
        <dbReference type="ARBA" id="ARBA00023004"/>
    </source>
</evidence>
<dbReference type="PROSITE" id="PS51669">
    <property type="entry name" value="4FE4S_MOW_BIS_MGD"/>
    <property type="match status" value="1"/>
</dbReference>
<feature type="domain" description="Flavodoxin-like" evidence="20">
    <location>
        <begin position="862"/>
        <end position="1000"/>
    </location>
</feature>
<evidence type="ECO:0000256" key="1">
    <source>
        <dbReference type="ARBA" id="ARBA00001917"/>
    </source>
</evidence>
<dbReference type="SMART" id="SM00926">
    <property type="entry name" value="Molybdop_Fe4S4"/>
    <property type="match status" value="1"/>
</dbReference>
<evidence type="ECO:0000256" key="3">
    <source>
        <dbReference type="ARBA" id="ARBA00001966"/>
    </source>
</evidence>
<keyword evidence="24" id="KW-1185">Reference proteome</keyword>
<keyword evidence="14" id="KW-0560">Oxidoreductase</keyword>
<feature type="domain" description="FAD-binding FR-type" evidence="21">
    <location>
        <begin position="1038"/>
        <end position="1254"/>
    </location>
</feature>
<keyword evidence="9" id="KW-0285">Flavoprotein</keyword>
<evidence type="ECO:0000259" key="22">
    <source>
        <dbReference type="PROSITE" id="PS51669"/>
    </source>
</evidence>
<keyword evidence="11" id="KW-0479">Metal-binding</keyword>
<dbReference type="PROSITE" id="PS00551">
    <property type="entry name" value="MOLYBDOPTERIN_PROK_1"/>
    <property type="match status" value="1"/>
</dbReference>
<dbReference type="Pfam" id="PF00667">
    <property type="entry name" value="FAD_binding_1"/>
    <property type="match status" value="1"/>
</dbReference>
<dbReference type="InterPro" id="IPR023173">
    <property type="entry name" value="NADPH_Cyt_P450_Rdtase_alpha"/>
</dbReference>
<keyword evidence="12" id="KW-0274">FAD</keyword>
<evidence type="ECO:0000256" key="7">
    <source>
        <dbReference type="ARBA" id="ARBA00022485"/>
    </source>
</evidence>
<dbReference type="SUPFAM" id="SSF63380">
    <property type="entry name" value="Riboflavin synthase domain-like"/>
    <property type="match status" value="1"/>
</dbReference>
<dbReference type="InterPro" id="IPR001433">
    <property type="entry name" value="OxRdtase_FAD/NAD-bd"/>
</dbReference>